<evidence type="ECO:0000256" key="2">
    <source>
        <dbReference type="ARBA" id="ARBA00005992"/>
    </source>
</evidence>
<sequence>MRDRILAGALACAFVAAPFACVAKVRILVDLSSQTMQVDSASGSYTWPISSARDGYVTPQGHFSVQRMEAVHYSKEYYNSPMPHSIFFDGGFAIHGTYETRSLGRPVSHGCVRISPAHAATLFRLVEDEGATIDIVGDPPSESDWTLPASDDEERPVRRRAAAAPRGHYEEPETRIFGFFPFP</sequence>
<feature type="active site" description="Proton donor/acceptor" evidence="7">
    <location>
        <position position="95"/>
    </location>
</feature>
<dbReference type="CDD" id="cd16913">
    <property type="entry name" value="YkuD_like"/>
    <property type="match status" value="1"/>
</dbReference>
<dbReference type="RefSeq" id="WP_243068692.1">
    <property type="nucleotide sequence ID" value="NZ_JAIVFK010000022.1"/>
</dbReference>
<evidence type="ECO:0000313" key="11">
    <source>
        <dbReference type="Proteomes" id="UP001139104"/>
    </source>
</evidence>
<keyword evidence="4 7" id="KW-0133">Cell shape</keyword>
<keyword evidence="3" id="KW-0808">Transferase</keyword>
<protein>
    <submittedName>
        <fullName evidence="10">L,D-transpeptidase</fullName>
    </submittedName>
</protein>
<evidence type="ECO:0000256" key="4">
    <source>
        <dbReference type="ARBA" id="ARBA00022960"/>
    </source>
</evidence>
<proteinExistence type="inferred from homology"/>
<feature type="region of interest" description="Disordered" evidence="8">
    <location>
        <begin position="136"/>
        <end position="169"/>
    </location>
</feature>
<dbReference type="EMBL" id="JAIVFP010000001">
    <property type="protein sequence ID" value="MCI4684814.1"/>
    <property type="molecule type" value="Genomic_DNA"/>
</dbReference>
<evidence type="ECO:0000313" key="10">
    <source>
        <dbReference type="EMBL" id="MCI4684814.1"/>
    </source>
</evidence>
<dbReference type="Gene3D" id="2.40.440.10">
    <property type="entry name" value="L,D-transpeptidase catalytic domain-like"/>
    <property type="match status" value="1"/>
</dbReference>
<dbReference type="SUPFAM" id="SSF141523">
    <property type="entry name" value="L,D-transpeptidase catalytic domain-like"/>
    <property type="match status" value="1"/>
</dbReference>
<organism evidence="10 11">
    <name type="scientific">Candidatus Rhodoblastus alkanivorans</name>
    <dbReference type="NCBI Taxonomy" id="2954117"/>
    <lineage>
        <taxon>Bacteria</taxon>
        <taxon>Pseudomonadati</taxon>
        <taxon>Pseudomonadota</taxon>
        <taxon>Alphaproteobacteria</taxon>
        <taxon>Hyphomicrobiales</taxon>
        <taxon>Rhodoblastaceae</taxon>
        <taxon>Rhodoblastus</taxon>
    </lineage>
</organism>
<evidence type="ECO:0000256" key="5">
    <source>
        <dbReference type="ARBA" id="ARBA00022984"/>
    </source>
</evidence>
<evidence type="ECO:0000256" key="8">
    <source>
        <dbReference type="SAM" id="MobiDB-lite"/>
    </source>
</evidence>
<accession>A0ABS9ZB61</accession>
<comment type="pathway">
    <text evidence="1 7">Cell wall biogenesis; peptidoglycan biosynthesis.</text>
</comment>
<dbReference type="InterPro" id="IPR050979">
    <property type="entry name" value="LD-transpeptidase"/>
</dbReference>
<evidence type="ECO:0000256" key="3">
    <source>
        <dbReference type="ARBA" id="ARBA00022679"/>
    </source>
</evidence>
<dbReference type="InterPro" id="IPR005490">
    <property type="entry name" value="LD_TPept_cat_dom"/>
</dbReference>
<reference evidence="10" key="1">
    <citation type="journal article" date="2022" name="ISME J.">
        <title>Identification of active gaseous-alkane degraders at natural gas seeps.</title>
        <authorList>
            <person name="Farhan Ul Haque M."/>
            <person name="Hernandez M."/>
            <person name="Crombie A.T."/>
            <person name="Murrell J.C."/>
        </authorList>
    </citation>
    <scope>NUCLEOTIDE SEQUENCE</scope>
    <source>
        <strain evidence="10">PC2</strain>
    </source>
</reference>
<dbReference type="PANTHER" id="PTHR30582">
    <property type="entry name" value="L,D-TRANSPEPTIDASE"/>
    <property type="match status" value="1"/>
</dbReference>
<keyword evidence="6 7" id="KW-0961">Cell wall biogenesis/degradation</keyword>
<evidence type="ECO:0000256" key="1">
    <source>
        <dbReference type="ARBA" id="ARBA00004752"/>
    </source>
</evidence>
<comment type="similarity">
    <text evidence="2">Belongs to the YkuD family.</text>
</comment>
<dbReference type="InterPro" id="IPR038063">
    <property type="entry name" value="Transpep_catalytic_dom"/>
</dbReference>
<comment type="caution">
    <text evidence="10">The sequence shown here is derived from an EMBL/GenBank/DDBJ whole genome shotgun (WGS) entry which is preliminary data.</text>
</comment>
<dbReference type="Pfam" id="PF03734">
    <property type="entry name" value="YkuD"/>
    <property type="match status" value="1"/>
</dbReference>
<dbReference type="Proteomes" id="UP001139104">
    <property type="component" value="Unassembled WGS sequence"/>
</dbReference>
<evidence type="ECO:0000256" key="6">
    <source>
        <dbReference type="ARBA" id="ARBA00023316"/>
    </source>
</evidence>
<name>A0ABS9ZB61_9HYPH</name>
<dbReference type="PROSITE" id="PS52029">
    <property type="entry name" value="LD_TPASE"/>
    <property type="match status" value="1"/>
</dbReference>
<evidence type="ECO:0000259" key="9">
    <source>
        <dbReference type="PROSITE" id="PS52029"/>
    </source>
</evidence>
<evidence type="ECO:0000256" key="7">
    <source>
        <dbReference type="PROSITE-ProRule" id="PRU01373"/>
    </source>
</evidence>
<keyword evidence="11" id="KW-1185">Reference proteome</keyword>
<feature type="domain" description="L,D-TPase catalytic" evidence="9">
    <location>
        <begin position="25"/>
        <end position="136"/>
    </location>
</feature>
<dbReference type="PANTHER" id="PTHR30582:SF2">
    <property type="entry name" value="L,D-TRANSPEPTIDASE YCIB-RELATED"/>
    <property type="match status" value="1"/>
</dbReference>
<gene>
    <name evidence="10" type="ORF">K2U94_18925</name>
</gene>
<keyword evidence="5 7" id="KW-0573">Peptidoglycan synthesis</keyword>
<feature type="active site" description="Nucleophile" evidence="7">
    <location>
        <position position="111"/>
    </location>
</feature>